<feature type="domain" description="Myb-like" evidence="7">
    <location>
        <begin position="143"/>
        <end position="207"/>
    </location>
</feature>
<protein>
    <recommendedName>
        <fullName evidence="7">Myb-like domain-containing protein</fullName>
    </recommendedName>
</protein>
<dbReference type="FunFam" id="1.10.10.60:FF:000032">
    <property type="entry name" value="Zinc finger and SCAN domain-containing 20"/>
    <property type="match status" value="1"/>
</dbReference>
<feature type="region of interest" description="Disordered" evidence="6">
    <location>
        <begin position="131"/>
        <end position="152"/>
    </location>
</feature>
<dbReference type="Proteomes" id="UP001552299">
    <property type="component" value="Unassembled WGS sequence"/>
</dbReference>
<dbReference type="PROSITE" id="PS50090">
    <property type="entry name" value="MYB_LIKE"/>
    <property type="match status" value="1"/>
</dbReference>
<comment type="caution">
    <text evidence="8">The sequence shown here is derived from an EMBL/GenBank/DDBJ whole genome shotgun (WGS) entry which is preliminary data.</text>
</comment>
<reference evidence="8 9" key="1">
    <citation type="journal article" date="2024" name="Plant Biotechnol. J.">
        <title>Dendrobium thyrsiflorum genome and its molecular insights into genes involved in important horticultural traits.</title>
        <authorList>
            <person name="Chen B."/>
            <person name="Wang J.Y."/>
            <person name="Zheng P.J."/>
            <person name="Li K.L."/>
            <person name="Liang Y.M."/>
            <person name="Chen X.F."/>
            <person name="Zhang C."/>
            <person name="Zhao X."/>
            <person name="He X."/>
            <person name="Zhang G.Q."/>
            <person name="Liu Z.J."/>
            <person name="Xu Q."/>
        </authorList>
    </citation>
    <scope>NUCLEOTIDE SEQUENCE [LARGE SCALE GENOMIC DNA]</scope>
    <source>
        <strain evidence="8">GZMU011</strain>
    </source>
</reference>
<gene>
    <name evidence="8" type="ORF">M5K25_000060</name>
</gene>
<dbReference type="CDD" id="cd12203">
    <property type="entry name" value="GT1"/>
    <property type="match status" value="1"/>
</dbReference>
<keyword evidence="2" id="KW-0805">Transcription regulation</keyword>
<organism evidence="8 9">
    <name type="scientific">Dendrobium thyrsiflorum</name>
    <name type="common">Pinecone-like raceme dendrobium</name>
    <name type="synonym">Orchid</name>
    <dbReference type="NCBI Taxonomy" id="117978"/>
    <lineage>
        <taxon>Eukaryota</taxon>
        <taxon>Viridiplantae</taxon>
        <taxon>Streptophyta</taxon>
        <taxon>Embryophyta</taxon>
        <taxon>Tracheophyta</taxon>
        <taxon>Spermatophyta</taxon>
        <taxon>Magnoliopsida</taxon>
        <taxon>Liliopsida</taxon>
        <taxon>Asparagales</taxon>
        <taxon>Orchidaceae</taxon>
        <taxon>Epidendroideae</taxon>
        <taxon>Malaxideae</taxon>
        <taxon>Dendrobiinae</taxon>
        <taxon>Dendrobium</taxon>
    </lineage>
</organism>
<feature type="compositionally biased region" description="Gly residues" evidence="6">
    <location>
        <begin position="131"/>
        <end position="141"/>
    </location>
</feature>
<evidence type="ECO:0000256" key="3">
    <source>
        <dbReference type="ARBA" id="ARBA00023125"/>
    </source>
</evidence>
<feature type="region of interest" description="Disordered" evidence="6">
    <location>
        <begin position="247"/>
        <end position="317"/>
    </location>
</feature>
<accession>A0ABD0VUE6</accession>
<evidence type="ECO:0000256" key="2">
    <source>
        <dbReference type="ARBA" id="ARBA00023015"/>
    </source>
</evidence>
<dbReference type="Gene3D" id="1.10.10.60">
    <property type="entry name" value="Homeodomain-like"/>
    <property type="match status" value="1"/>
</dbReference>
<dbReference type="Pfam" id="PF13837">
    <property type="entry name" value="Myb_DNA-bind_4"/>
    <property type="match status" value="1"/>
</dbReference>
<dbReference type="InterPro" id="IPR044822">
    <property type="entry name" value="Myb_DNA-bind_4"/>
</dbReference>
<evidence type="ECO:0000256" key="1">
    <source>
        <dbReference type="ARBA" id="ARBA00004123"/>
    </source>
</evidence>
<dbReference type="PANTHER" id="PTHR21654:SF84">
    <property type="entry name" value="SI:DKEY-66I24.7"/>
    <property type="match status" value="1"/>
</dbReference>
<dbReference type="SMART" id="SM00717">
    <property type="entry name" value="SANT"/>
    <property type="match status" value="1"/>
</dbReference>
<dbReference type="GO" id="GO:0006355">
    <property type="term" value="P:regulation of DNA-templated transcription"/>
    <property type="evidence" value="ECO:0007669"/>
    <property type="project" value="UniProtKB-ARBA"/>
</dbReference>
<evidence type="ECO:0000256" key="4">
    <source>
        <dbReference type="ARBA" id="ARBA00023163"/>
    </source>
</evidence>
<dbReference type="GO" id="GO:0005634">
    <property type="term" value="C:nucleus"/>
    <property type="evidence" value="ECO:0007669"/>
    <property type="project" value="UniProtKB-SubCell"/>
</dbReference>
<dbReference type="GO" id="GO:0003677">
    <property type="term" value="F:DNA binding"/>
    <property type="evidence" value="ECO:0007669"/>
    <property type="project" value="UniProtKB-KW"/>
</dbReference>
<dbReference type="EMBL" id="JANQDX010000001">
    <property type="protein sequence ID" value="KAL0928190.1"/>
    <property type="molecule type" value="Genomic_DNA"/>
</dbReference>
<feature type="compositionally biased region" description="Acidic residues" evidence="6">
    <location>
        <begin position="273"/>
        <end position="287"/>
    </location>
</feature>
<dbReference type="InterPro" id="IPR001005">
    <property type="entry name" value="SANT/Myb"/>
</dbReference>
<evidence type="ECO:0000256" key="6">
    <source>
        <dbReference type="SAM" id="MobiDB-lite"/>
    </source>
</evidence>
<comment type="subcellular location">
    <subcellularLocation>
        <location evidence="1">Nucleus</location>
    </subcellularLocation>
</comment>
<sequence length="408" mass="46800">MENSIQSSNPKGQLFVYNMISHPNRTARRKKKLISPTTVLTAAIKSCKSAPRGSFIHTSSYAAPRTRTTLLAGLSLFPATATSERVTVWLGLERMMMGGGGEGDALGGRMGMVSSFHLQMMPAAGELIGTSGGGGVSGGGQRGKEEKVPQWGQQETRELIAIRADLERDFTVSRRNKTVWEAVALRMREKGYRRTSEQCKCKWKNLVNRYKGKETADAESGRQCPFFEELHALFTERARNMQRLLLESESGPGGALQSKKKLKRLSGDRSSDEFSDDDEEDEEDSEEEKLTRSKKKKAERSTLQQQTRTAPEKSRPANSVHDLLHEFLLQQQQFEAHWWEIMDRRAQERQRFDQEWRNSMEKMERERLMLEQSWRDREEQRRLREESRAEKRDALLTTLLNKLIQDDL</sequence>
<proteinExistence type="predicted"/>
<evidence type="ECO:0000313" key="9">
    <source>
        <dbReference type="Proteomes" id="UP001552299"/>
    </source>
</evidence>
<keyword evidence="3" id="KW-0238">DNA-binding</keyword>
<keyword evidence="5" id="KW-0539">Nucleus</keyword>
<keyword evidence="9" id="KW-1185">Reference proteome</keyword>
<evidence type="ECO:0000313" key="8">
    <source>
        <dbReference type="EMBL" id="KAL0928190.1"/>
    </source>
</evidence>
<name>A0ABD0VUE6_DENTH</name>
<dbReference type="AlphaFoldDB" id="A0ABD0VUE6"/>
<evidence type="ECO:0000256" key="5">
    <source>
        <dbReference type="ARBA" id="ARBA00023242"/>
    </source>
</evidence>
<evidence type="ECO:0000259" key="7">
    <source>
        <dbReference type="PROSITE" id="PS50090"/>
    </source>
</evidence>
<dbReference type="PANTHER" id="PTHR21654">
    <property type="entry name" value="FI21293P1"/>
    <property type="match status" value="1"/>
</dbReference>
<keyword evidence="4" id="KW-0804">Transcription</keyword>